<dbReference type="SUPFAM" id="SSF53448">
    <property type="entry name" value="Nucleotide-diphospho-sugar transferases"/>
    <property type="match status" value="1"/>
</dbReference>
<keyword evidence="2" id="KW-0808">Transferase</keyword>
<accession>A0A2W4QJ91</accession>
<evidence type="ECO:0000313" key="3">
    <source>
        <dbReference type="Proteomes" id="UP000249396"/>
    </source>
</evidence>
<dbReference type="InterPro" id="IPR029044">
    <property type="entry name" value="Nucleotide-diphossugar_trans"/>
</dbReference>
<dbReference type="CDD" id="cd04186">
    <property type="entry name" value="GT_2_like_c"/>
    <property type="match status" value="1"/>
</dbReference>
<protein>
    <submittedName>
        <fullName evidence="2">Glycosyltransferase family 2 protein</fullName>
    </submittedName>
</protein>
<dbReference type="Gene3D" id="3.90.550.10">
    <property type="entry name" value="Spore Coat Polysaccharide Biosynthesis Protein SpsA, Chain A"/>
    <property type="match status" value="1"/>
</dbReference>
<dbReference type="Pfam" id="PF00535">
    <property type="entry name" value="Glycos_transf_2"/>
    <property type="match status" value="1"/>
</dbReference>
<gene>
    <name evidence="2" type="ORF">DM484_24775</name>
</gene>
<proteinExistence type="predicted"/>
<dbReference type="PANTHER" id="PTHR43179">
    <property type="entry name" value="RHAMNOSYLTRANSFERASE WBBL"/>
    <property type="match status" value="1"/>
</dbReference>
<reference evidence="2 3" key="1">
    <citation type="journal article" date="2018" name="Aquat. Microb. Ecol.">
        <title>Gammaproteobacterial methanotrophs dominate.</title>
        <authorList>
            <person name="Rissanen A.J."/>
            <person name="Saarenheimo J."/>
            <person name="Tiirola M."/>
            <person name="Peura S."/>
            <person name="Aalto S.L."/>
            <person name="Karvinen A."/>
            <person name="Nykanen H."/>
        </authorList>
    </citation>
    <scope>NUCLEOTIDE SEQUENCE [LARGE SCALE GENOMIC DNA]</scope>
    <source>
        <strain evidence="2">AMbin10</strain>
    </source>
</reference>
<dbReference type="GO" id="GO:0016740">
    <property type="term" value="F:transferase activity"/>
    <property type="evidence" value="ECO:0007669"/>
    <property type="project" value="UniProtKB-KW"/>
</dbReference>
<dbReference type="PANTHER" id="PTHR43179:SF7">
    <property type="entry name" value="RHAMNOSYLTRANSFERASE WBBL"/>
    <property type="match status" value="1"/>
</dbReference>
<evidence type="ECO:0000259" key="1">
    <source>
        <dbReference type="Pfam" id="PF00535"/>
    </source>
</evidence>
<dbReference type="Proteomes" id="UP000249396">
    <property type="component" value="Unassembled WGS sequence"/>
</dbReference>
<dbReference type="AlphaFoldDB" id="A0A2W4QJ91"/>
<sequence length="323" mass="36372">MTCDISVLIVSFNTRDRLRECLAALRTQTGEVRFETVVLDNASHDGSADMVLAEFPEAILVRSDVNLGFGNGNNLAMQHAQGRYVVLLNSDAIVPYPTLSLALAHMEAEPTVGMGGGRLLAPDGGWQPSARRFPSLLDEFLVLSGLAARYPRSRFFGRFDRTWADPSVTTDVDWVPGAFAIIRRGLIDSIGFFDPRFFLYYEEVDLCRRIKAAGFAVRYWSDLKISHIGGESSKTFKDMSFTSKGSQLTLWRIRSQLLFYRKWHGLPSAWLVKKLEQGWHGLRALRNRGSDQTKVDESQNLIQLWNQAWRDTDGGAISPPQPW</sequence>
<evidence type="ECO:0000313" key="2">
    <source>
        <dbReference type="EMBL" id="PZN72251.1"/>
    </source>
</evidence>
<organism evidence="2 3">
    <name type="scientific">Candidatus Methylumidiphilus alinenensis</name>
    <dbReference type="NCBI Taxonomy" id="2202197"/>
    <lineage>
        <taxon>Bacteria</taxon>
        <taxon>Pseudomonadati</taxon>
        <taxon>Pseudomonadota</taxon>
        <taxon>Gammaproteobacteria</taxon>
        <taxon>Methylococcales</taxon>
        <taxon>Candidatus Methylumidiphilus</taxon>
    </lineage>
</organism>
<dbReference type="EMBL" id="QJPH01000494">
    <property type="protein sequence ID" value="PZN72251.1"/>
    <property type="molecule type" value="Genomic_DNA"/>
</dbReference>
<dbReference type="InterPro" id="IPR001173">
    <property type="entry name" value="Glyco_trans_2-like"/>
</dbReference>
<name>A0A2W4QJ91_9GAMM</name>
<comment type="caution">
    <text evidence="2">The sequence shown here is derived from an EMBL/GenBank/DDBJ whole genome shotgun (WGS) entry which is preliminary data.</text>
</comment>
<feature type="domain" description="Glycosyltransferase 2-like" evidence="1">
    <location>
        <begin position="6"/>
        <end position="141"/>
    </location>
</feature>